<dbReference type="InterPro" id="IPR013320">
    <property type="entry name" value="ConA-like_dom_sf"/>
</dbReference>
<name>A0AA36GNE0_CYLNA</name>
<gene>
    <name evidence="1" type="ORF">CYNAS_LOCUS7304</name>
</gene>
<feature type="non-terminal residue" evidence="1">
    <location>
        <position position="266"/>
    </location>
</feature>
<sequence length="266" mass="29865">MILRPIYQCAVPDLLGCLRGLKIGGEVVDLRHTEHGYRPNDPKLVRTGCELGCSSLGCKNSGHCSVAWQENADVTCDCSRTSYTGAKCTEDNGFTIYGTAYFTFDIDRFLSRYILTPTKKTQTLQFAFAPLSPSTHHQHLATIYFKDERLLEVILNRNGSINVGIISDEKRDVVRTFVGNYSDGYRHFFVARFGAHQATTVTVDAIRHDFDFVADNLDLFNAREITIGGRKFEKREVIPSIKTYYDGCVSNLELDFGIPALHATPF</sequence>
<evidence type="ECO:0000313" key="2">
    <source>
        <dbReference type="Proteomes" id="UP001176961"/>
    </source>
</evidence>
<reference evidence="1" key="1">
    <citation type="submission" date="2023-07" db="EMBL/GenBank/DDBJ databases">
        <authorList>
            <consortium name="CYATHOMIX"/>
        </authorList>
    </citation>
    <scope>NUCLEOTIDE SEQUENCE</scope>
    <source>
        <strain evidence="1">N/A</strain>
    </source>
</reference>
<keyword evidence="2" id="KW-1185">Reference proteome</keyword>
<evidence type="ECO:0000313" key="1">
    <source>
        <dbReference type="EMBL" id="CAJ0595321.1"/>
    </source>
</evidence>
<protein>
    <recommendedName>
        <fullName evidence="3">Neurexin IV</fullName>
    </recommendedName>
</protein>
<dbReference type="Gene3D" id="2.10.25.10">
    <property type="entry name" value="Laminin"/>
    <property type="match status" value="1"/>
</dbReference>
<accession>A0AA36GNE0</accession>
<dbReference type="EMBL" id="CATQJL010000112">
    <property type="protein sequence ID" value="CAJ0595321.1"/>
    <property type="molecule type" value="Genomic_DNA"/>
</dbReference>
<dbReference type="SUPFAM" id="SSF49899">
    <property type="entry name" value="Concanavalin A-like lectins/glucanases"/>
    <property type="match status" value="1"/>
</dbReference>
<organism evidence="1 2">
    <name type="scientific">Cylicocyclus nassatus</name>
    <name type="common">Nematode worm</name>
    <dbReference type="NCBI Taxonomy" id="53992"/>
    <lineage>
        <taxon>Eukaryota</taxon>
        <taxon>Metazoa</taxon>
        <taxon>Ecdysozoa</taxon>
        <taxon>Nematoda</taxon>
        <taxon>Chromadorea</taxon>
        <taxon>Rhabditida</taxon>
        <taxon>Rhabditina</taxon>
        <taxon>Rhabditomorpha</taxon>
        <taxon>Strongyloidea</taxon>
        <taxon>Strongylidae</taxon>
        <taxon>Cylicocyclus</taxon>
    </lineage>
</organism>
<comment type="caution">
    <text evidence="1">The sequence shown here is derived from an EMBL/GenBank/DDBJ whole genome shotgun (WGS) entry which is preliminary data.</text>
</comment>
<dbReference type="Proteomes" id="UP001176961">
    <property type="component" value="Unassembled WGS sequence"/>
</dbReference>
<evidence type="ECO:0008006" key="3">
    <source>
        <dbReference type="Google" id="ProtNLM"/>
    </source>
</evidence>
<dbReference type="AlphaFoldDB" id="A0AA36GNE0"/>
<proteinExistence type="predicted"/>